<evidence type="ECO:0000256" key="4">
    <source>
        <dbReference type="ARBA" id="ARBA00022694"/>
    </source>
</evidence>
<evidence type="ECO:0000256" key="5">
    <source>
        <dbReference type="ARBA" id="ARBA00022737"/>
    </source>
</evidence>
<evidence type="ECO:0000256" key="1">
    <source>
        <dbReference type="ARBA" id="ARBA00004496"/>
    </source>
</evidence>
<keyword evidence="3" id="KW-0853">WD repeat</keyword>
<protein>
    <submittedName>
        <fullName evidence="6">Uncharacterized protein</fullName>
    </submittedName>
</protein>
<accession>A0A087TNV5</accession>
<proteinExistence type="predicted"/>
<evidence type="ECO:0000313" key="7">
    <source>
        <dbReference type="Proteomes" id="UP000054359"/>
    </source>
</evidence>
<comment type="subcellular location">
    <subcellularLocation>
        <location evidence="1">Cytoplasm</location>
    </subcellularLocation>
</comment>
<keyword evidence="7" id="KW-1185">Reference proteome</keyword>
<organism evidence="6 7">
    <name type="scientific">Stegodyphus mimosarum</name>
    <name type="common">African social velvet spider</name>
    <dbReference type="NCBI Taxonomy" id="407821"/>
    <lineage>
        <taxon>Eukaryota</taxon>
        <taxon>Metazoa</taxon>
        <taxon>Ecdysozoa</taxon>
        <taxon>Arthropoda</taxon>
        <taxon>Chelicerata</taxon>
        <taxon>Arachnida</taxon>
        <taxon>Araneae</taxon>
        <taxon>Araneomorphae</taxon>
        <taxon>Entelegynae</taxon>
        <taxon>Eresoidea</taxon>
        <taxon>Eresidae</taxon>
        <taxon>Stegodyphus</taxon>
    </lineage>
</organism>
<dbReference type="GO" id="GO:0030488">
    <property type="term" value="P:tRNA methylation"/>
    <property type="evidence" value="ECO:0007669"/>
    <property type="project" value="TreeGrafter"/>
</dbReference>
<feature type="non-terminal residue" evidence="6">
    <location>
        <position position="103"/>
    </location>
</feature>
<dbReference type="InterPro" id="IPR051973">
    <property type="entry name" value="tRNA_Anticodon_Mtase-Reg"/>
</dbReference>
<dbReference type="GO" id="GO:0005737">
    <property type="term" value="C:cytoplasm"/>
    <property type="evidence" value="ECO:0007669"/>
    <property type="project" value="UniProtKB-SubCell"/>
</dbReference>
<dbReference type="Proteomes" id="UP000054359">
    <property type="component" value="Unassembled WGS sequence"/>
</dbReference>
<dbReference type="AlphaFoldDB" id="A0A087TNV5"/>
<keyword evidence="2" id="KW-0963">Cytoplasm</keyword>
<dbReference type="OrthoDB" id="5594999at2759"/>
<gene>
    <name evidence="6" type="ORF">X975_09003</name>
</gene>
<reference evidence="6 7" key="1">
    <citation type="submission" date="2013-11" db="EMBL/GenBank/DDBJ databases">
        <title>Genome sequencing of Stegodyphus mimosarum.</title>
        <authorList>
            <person name="Bechsgaard J."/>
        </authorList>
    </citation>
    <scope>NUCLEOTIDE SEQUENCE [LARGE SCALE GENOMIC DNA]</scope>
</reference>
<dbReference type="EMBL" id="KK116098">
    <property type="protein sequence ID" value="KFM66794.1"/>
    <property type="molecule type" value="Genomic_DNA"/>
</dbReference>
<sequence length="103" mass="11297">MVWSTQLESAIMTVECGGGHRSWDFHLSSEGKATFVAIKKKDIIFTVEDLHFVLNNSILKMGISGQKFCNICFLFNSKSDSSGNLSVVASGGEDNVLQILGFY</sequence>
<dbReference type="PANTHER" id="PTHR14344:SF3">
    <property type="entry name" value="WD REPEAT-CONTAINING PROTEIN 6"/>
    <property type="match status" value="1"/>
</dbReference>
<evidence type="ECO:0000256" key="3">
    <source>
        <dbReference type="ARBA" id="ARBA00022574"/>
    </source>
</evidence>
<evidence type="ECO:0000313" key="6">
    <source>
        <dbReference type="EMBL" id="KFM66794.1"/>
    </source>
</evidence>
<evidence type="ECO:0000256" key="2">
    <source>
        <dbReference type="ARBA" id="ARBA00022490"/>
    </source>
</evidence>
<name>A0A087TNV5_STEMI</name>
<keyword evidence="4" id="KW-0819">tRNA processing</keyword>
<dbReference type="PANTHER" id="PTHR14344">
    <property type="entry name" value="WD REPEAT PROTEIN"/>
    <property type="match status" value="1"/>
</dbReference>
<keyword evidence="5" id="KW-0677">Repeat</keyword>